<dbReference type="InterPro" id="IPR036134">
    <property type="entry name" value="Crypto/Photolyase_FAD-like_sf"/>
</dbReference>
<comment type="caution">
    <text evidence="8">The sequence shown here is derived from an EMBL/GenBank/DDBJ whole genome shotgun (WGS) entry which is preliminary data.</text>
</comment>
<feature type="site" description="Electron transfer via tryptophanyl radical" evidence="5">
    <location>
        <position position="352"/>
    </location>
</feature>
<feature type="binding site" evidence="4">
    <location>
        <position position="223"/>
    </location>
    <ligand>
        <name>FAD</name>
        <dbReference type="ChEBI" id="CHEBI:57692"/>
    </ligand>
</feature>
<keyword evidence="9" id="KW-1185">Reference proteome</keyword>
<evidence type="ECO:0000256" key="3">
    <source>
        <dbReference type="ARBA" id="ARBA00022991"/>
    </source>
</evidence>
<comment type="similarity">
    <text evidence="6">Belongs to the DNA photolyase family.</text>
</comment>
<dbReference type="PANTHER" id="PTHR11455">
    <property type="entry name" value="CRYPTOCHROME"/>
    <property type="match status" value="1"/>
</dbReference>
<dbReference type="InterPro" id="IPR036155">
    <property type="entry name" value="Crypto/Photolyase_N_sf"/>
</dbReference>
<evidence type="ECO:0000256" key="2">
    <source>
        <dbReference type="ARBA" id="ARBA00022827"/>
    </source>
</evidence>
<dbReference type="Gene3D" id="1.25.40.80">
    <property type="match status" value="1"/>
</dbReference>
<evidence type="ECO:0000256" key="4">
    <source>
        <dbReference type="PIRSR" id="PIRSR602081-1"/>
    </source>
</evidence>
<dbReference type="GO" id="GO:0003677">
    <property type="term" value="F:DNA binding"/>
    <property type="evidence" value="ECO:0007669"/>
    <property type="project" value="TreeGrafter"/>
</dbReference>
<feature type="domain" description="Photolyase/cryptochrome alpha/beta" evidence="7">
    <location>
        <begin position="8"/>
        <end position="139"/>
    </location>
</feature>
<gene>
    <name evidence="8" type="ORF">A7X95_05425</name>
</gene>
<evidence type="ECO:0000256" key="5">
    <source>
        <dbReference type="PIRSR" id="PIRSR602081-2"/>
    </source>
</evidence>
<dbReference type="GO" id="GO:0003904">
    <property type="term" value="F:deoxyribodipyrimidine photo-lyase activity"/>
    <property type="evidence" value="ECO:0007669"/>
    <property type="project" value="TreeGrafter"/>
</dbReference>
<dbReference type="EMBL" id="LXWN01000002">
    <property type="protein sequence ID" value="PTL87340.1"/>
    <property type="molecule type" value="Genomic_DNA"/>
</dbReference>
<feature type="binding site" evidence="4">
    <location>
        <position position="265"/>
    </location>
    <ligand>
        <name>FAD</name>
        <dbReference type="ChEBI" id="CHEBI:57692"/>
    </ligand>
</feature>
<dbReference type="Gene3D" id="3.40.50.620">
    <property type="entry name" value="HUPs"/>
    <property type="match status" value="1"/>
</dbReference>
<dbReference type="AlphaFoldDB" id="A0A2R6T9Z5"/>
<dbReference type="SUPFAM" id="SSF48173">
    <property type="entry name" value="Cryptochrome/photolyase FAD-binding domain"/>
    <property type="match status" value="1"/>
</dbReference>
<dbReference type="SUPFAM" id="SSF52425">
    <property type="entry name" value="Cryptochrome/photolyase, N-terminal domain"/>
    <property type="match status" value="1"/>
</dbReference>
<dbReference type="InterPro" id="IPR005101">
    <property type="entry name" value="Cryptochr/Photolyase_FAD-bd"/>
</dbReference>
<dbReference type="Gene3D" id="1.10.579.10">
    <property type="entry name" value="DNA Cyclobutane Dipyrimidine Photolyase, subunit A, domain 3"/>
    <property type="match status" value="1"/>
</dbReference>
<evidence type="ECO:0000313" key="9">
    <source>
        <dbReference type="Proteomes" id="UP000241022"/>
    </source>
</evidence>
<comment type="cofactor">
    <cofactor evidence="4">
        <name>FAD</name>
        <dbReference type="ChEBI" id="CHEBI:57692"/>
    </cofactor>
    <text evidence="4">Binds 1 FAD per subunit.</text>
</comment>
<dbReference type="Pfam" id="PF03441">
    <property type="entry name" value="FAD_binding_7"/>
    <property type="match status" value="1"/>
</dbReference>
<evidence type="ECO:0000256" key="1">
    <source>
        <dbReference type="ARBA" id="ARBA00022630"/>
    </source>
</evidence>
<dbReference type="InterPro" id="IPR018394">
    <property type="entry name" value="DNA_photolyase_1_CS_C"/>
</dbReference>
<dbReference type="PROSITE" id="PS00394">
    <property type="entry name" value="DNA_PHOTOLYASES_1_1"/>
    <property type="match status" value="1"/>
</dbReference>
<keyword evidence="1 4" id="KW-0285">Flavoprotein</keyword>
<evidence type="ECO:0000256" key="6">
    <source>
        <dbReference type="RuleBase" id="RU004182"/>
    </source>
</evidence>
<accession>A0A2R6T9Z5</accession>
<evidence type="ECO:0000313" key="8">
    <source>
        <dbReference type="EMBL" id="PTL87340.1"/>
    </source>
</evidence>
<dbReference type="InterPro" id="IPR014729">
    <property type="entry name" value="Rossmann-like_a/b/a_fold"/>
</dbReference>
<dbReference type="PROSITE" id="PS51645">
    <property type="entry name" value="PHR_CRY_ALPHA_BETA"/>
    <property type="match status" value="1"/>
</dbReference>
<dbReference type="PROSITE" id="PS00691">
    <property type="entry name" value="DNA_PHOTOLYASES_1_2"/>
    <property type="match status" value="1"/>
</dbReference>
<dbReference type="Pfam" id="PF00875">
    <property type="entry name" value="DNA_photolyase"/>
    <property type="match status" value="1"/>
</dbReference>
<feature type="binding site" evidence="4">
    <location>
        <begin position="365"/>
        <end position="367"/>
    </location>
    <ligand>
        <name>FAD</name>
        <dbReference type="ChEBI" id="CHEBI:57692"/>
    </ligand>
</feature>
<dbReference type="GO" id="GO:0006950">
    <property type="term" value="P:response to stress"/>
    <property type="evidence" value="ECO:0007669"/>
    <property type="project" value="UniProtKB-ARBA"/>
</dbReference>
<organism evidence="8 9">
    <name type="scientific">Candidatus Nitrosopelagicus brevis</name>
    <dbReference type="NCBI Taxonomy" id="1410606"/>
    <lineage>
        <taxon>Archaea</taxon>
        <taxon>Nitrososphaerota</taxon>
    </lineage>
</organism>
<dbReference type="PANTHER" id="PTHR11455:SF9">
    <property type="entry name" value="CRYPTOCHROME CIRCADIAN CLOCK 5 ISOFORM X1"/>
    <property type="match status" value="1"/>
</dbReference>
<feature type="site" description="Electron transfer via tryptophanyl radical" evidence="5">
    <location>
        <position position="375"/>
    </location>
</feature>
<keyword evidence="3 6" id="KW-0157">Chromophore</keyword>
<reference evidence="8 9" key="1">
    <citation type="submission" date="2018-04" db="EMBL/GenBank/DDBJ databases">
        <title>Transcriptomics of ammonia oxidizing archaea.</title>
        <authorList>
            <person name="Carini P."/>
        </authorList>
    </citation>
    <scope>NUCLEOTIDE SEQUENCE [LARGE SCALE GENOMIC DNA]</scope>
    <source>
        <strain evidence="8 9">U25</strain>
    </source>
</reference>
<name>A0A2R6T9Z5_9ARCH</name>
<dbReference type="GO" id="GO:0006139">
    <property type="term" value="P:nucleobase-containing compound metabolic process"/>
    <property type="evidence" value="ECO:0007669"/>
    <property type="project" value="UniProtKB-ARBA"/>
</dbReference>
<sequence length="458" mass="53556">MLSLLKYKKSLFVFRRDYRLDDNTSLIQACENSEQVIPCFLFEKNLIDKNNPVFGKMRIRFMIDSLKDLFEQAKGKNCEILIKNDSVSSLITSSVKQDEINAIFMNRDNSPYGRFRDNQFKSASEKNNIAFESYGDLLLRDAGSVLKQNDTPFLVFTPFYRAASQFKVRTPQVFNHKNLITSNQNSDDTISRLEKIIPKTTVIEGGRKNGLKILENFDKIADYNVQRNIPSKPTSQLSTHNRFGTVSIREVHIAASKFFGNDHSFISELYWRDFFSHLMFHFPYSQKKEFQEKYQGLKWSHDKKKFEKWVNGLTGFPIVDAGMRELKQTGFMHNRCRMIVASFLTKDLQCDWRLGERHFAKYLIDYDPCVNAGSWQWSASTGCDAQPYFRVFNPWLQQKKFDPECVYIKKWIPELVNLTTKQIHDIETTPLDSSIDYPRPMVIHKEESARSKLMFKVV</sequence>
<proteinExistence type="inferred from homology"/>
<protein>
    <recommendedName>
        <fullName evidence="7">Photolyase/cryptochrome alpha/beta domain-containing protein</fullName>
    </recommendedName>
</protein>
<dbReference type="Proteomes" id="UP000241022">
    <property type="component" value="Unassembled WGS sequence"/>
</dbReference>
<evidence type="ECO:0000259" key="7">
    <source>
        <dbReference type="PROSITE" id="PS51645"/>
    </source>
</evidence>
<dbReference type="GO" id="GO:0071949">
    <property type="term" value="F:FAD binding"/>
    <property type="evidence" value="ECO:0007669"/>
    <property type="project" value="TreeGrafter"/>
</dbReference>
<dbReference type="PRINTS" id="PR00147">
    <property type="entry name" value="DNAPHOTLYASE"/>
</dbReference>
<dbReference type="InterPro" id="IPR002081">
    <property type="entry name" value="Cryptochrome/DNA_photolyase_1"/>
</dbReference>
<dbReference type="InterPro" id="IPR006050">
    <property type="entry name" value="DNA_photolyase_N"/>
</dbReference>
<feature type="binding site" evidence="4">
    <location>
        <begin position="234"/>
        <end position="238"/>
    </location>
    <ligand>
        <name>FAD</name>
        <dbReference type="ChEBI" id="CHEBI:57692"/>
    </ligand>
</feature>
<feature type="site" description="Electron transfer via tryptophanyl radical" evidence="5">
    <location>
        <position position="299"/>
    </location>
</feature>
<feature type="binding site" evidence="4">
    <location>
        <begin position="268"/>
        <end position="275"/>
    </location>
    <ligand>
        <name>FAD</name>
        <dbReference type="ChEBI" id="CHEBI:57692"/>
    </ligand>
</feature>
<keyword evidence="2 4" id="KW-0274">FAD</keyword>